<protein>
    <recommendedName>
        <fullName evidence="2">GH64 domain-containing protein</fullName>
    </recommendedName>
</protein>
<dbReference type="Pfam" id="PF16483">
    <property type="entry name" value="Glyco_hydro_64"/>
    <property type="match status" value="1"/>
</dbReference>
<dbReference type="EMBL" id="KN847529">
    <property type="protein sequence ID" value="KIW09063.1"/>
    <property type="molecule type" value="Genomic_DNA"/>
</dbReference>
<feature type="region of interest" description="Disordered" evidence="1">
    <location>
        <begin position="25"/>
        <end position="54"/>
    </location>
</feature>
<dbReference type="PANTHER" id="PTHR38165">
    <property type="match status" value="1"/>
</dbReference>
<dbReference type="Proteomes" id="UP000053259">
    <property type="component" value="Unassembled WGS sequence"/>
</dbReference>
<dbReference type="PANTHER" id="PTHR38165:SF1">
    <property type="entry name" value="GLUCANASE B"/>
    <property type="match status" value="1"/>
</dbReference>
<dbReference type="PROSITE" id="PS52006">
    <property type="entry name" value="GH64"/>
    <property type="match status" value="1"/>
</dbReference>
<organism evidence="3 4">
    <name type="scientific">Verruconis gallopava</name>
    <dbReference type="NCBI Taxonomy" id="253628"/>
    <lineage>
        <taxon>Eukaryota</taxon>
        <taxon>Fungi</taxon>
        <taxon>Dikarya</taxon>
        <taxon>Ascomycota</taxon>
        <taxon>Pezizomycotina</taxon>
        <taxon>Dothideomycetes</taxon>
        <taxon>Pleosporomycetidae</taxon>
        <taxon>Venturiales</taxon>
        <taxon>Sympoventuriaceae</taxon>
        <taxon>Verruconis</taxon>
    </lineage>
</organism>
<dbReference type="CDD" id="cd09220">
    <property type="entry name" value="GH64-GluB-like"/>
    <property type="match status" value="1"/>
</dbReference>
<evidence type="ECO:0000313" key="3">
    <source>
        <dbReference type="EMBL" id="KIW09063.1"/>
    </source>
</evidence>
<dbReference type="GeneID" id="27307985"/>
<dbReference type="Gene3D" id="3.30.920.50">
    <property type="entry name" value="Beta-1,3-glucanase, C-terminal domain"/>
    <property type="match status" value="1"/>
</dbReference>
<dbReference type="HOGENOM" id="CLU_032886_2_0_1"/>
<dbReference type="InterPro" id="IPR037176">
    <property type="entry name" value="Osmotin/thaumatin-like_sf"/>
</dbReference>
<dbReference type="InterPro" id="IPR042517">
    <property type="entry name" value="Glyco_hydro_64_N_2"/>
</dbReference>
<dbReference type="STRING" id="253628.A0A0D2AQW2"/>
<dbReference type="AlphaFoldDB" id="A0A0D2AQW2"/>
<evidence type="ECO:0000313" key="4">
    <source>
        <dbReference type="Proteomes" id="UP000053259"/>
    </source>
</evidence>
<sequence length="456" mass="48630">MAKSMPIVQRVRSYVKRGVDRLRNLRGGKDKGTQVQEAKSTVKTAETKVDASKGQETVPSAGILTRPLHSRAVNSQIALMQKSVAATSASSLNIALVNRTTSSQVYVYIVGLALNNNNAWFLLQSDGSTPYYPTSPSSTIQPLQANVAIQLGAPGSTRTVTIPQLAGARIFVSIGSPLTFYLNPGPALVEPSVTNPSDPNFNIQWDFAEFTFNGGLYANITYVDFVSIPISLQLQNTSGATQTVTGMPANGLDTICANLQAQSNSDGVAGWKNLVVTANGKNLRALSPNSDLALRPGDFANYFEPYVEQVWQKYTTSTLTVKTPDNSINTSGMVTSGNLTLGSTSFTKPSTADIFSCSTGPFATGSDATRNVLIPQLAAAFNRTTLLKDTTTPAPLADFYQNSVTNHYARIVHAANVDGKGYAFPYDDVNPAEGTDQSGFVSDPNPQLLTVTFGGW</sequence>
<gene>
    <name evidence="3" type="ORF">PV09_00012</name>
</gene>
<accession>A0A0D2AQW2</accession>
<dbReference type="InterPro" id="IPR032477">
    <property type="entry name" value="Glyco_hydro_64"/>
</dbReference>
<dbReference type="VEuPathDB" id="FungiDB:PV09_00012"/>
<dbReference type="InterPro" id="IPR037398">
    <property type="entry name" value="Glyco_hydro_64_fam"/>
</dbReference>
<dbReference type="InParanoid" id="A0A0D2AQW2"/>
<evidence type="ECO:0000256" key="1">
    <source>
        <dbReference type="SAM" id="MobiDB-lite"/>
    </source>
</evidence>
<name>A0A0D2AQW2_9PEZI</name>
<dbReference type="OrthoDB" id="10058186at2759"/>
<dbReference type="Gene3D" id="2.60.110.10">
    <property type="entry name" value="Thaumatin"/>
    <property type="match status" value="1"/>
</dbReference>
<evidence type="ECO:0000259" key="2">
    <source>
        <dbReference type="PROSITE" id="PS52006"/>
    </source>
</evidence>
<feature type="compositionally biased region" description="Polar residues" evidence="1">
    <location>
        <begin position="33"/>
        <end position="44"/>
    </location>
</feature>
<keyword evidence="4" id="KW-1185">Reference proteome</keyword>
<dbReference type="RefSeq" id="XP_016218932.1">
    <property type="nucleotide sequence ID" value="XM_016352675.1"/>
</dbReference>
<reference evidence="3 4" key="1">
    <citation type="submission" date="2015-01" db="EMBL/GenBank/DDBJ databases">
        <title>The Genome Sequence of Ochroconis gallopava CBS43764.</title>
        <authorList>
            <consortium name="The Broad Institute Genomics Platform"/>
            <person name="Cuomo C."/>
            <person name="de Hoog S."/>
            <person name="Gorbushina A."/>
            <person name="Stielow B."/>
            <person name="Teixiera M."/>
            <person name="Abouelleil A."/>
            <person name="Chapman S.B."/>
            <person name="Priest M."/>
            <person name="Young S.K."/>
            <person name="Wortman J."/>
            <person name="Nusbaum C."/>
            <person name="Birren B."/>
        </authorList>
    </citation>
    <scope>NUCLEOTIDE SEQUENCE [LARGE SCALE GENOMIC DNA]</scope>
    <source>
        <strain evidence="3 4">CBS 43764</strain>
    </source>
</reference>
<feature type="domain" description="GH64" evidence="2">
    <location>
        <begin position="84"/>
        <end position="440"/>
    </location>
</feature>
<proteinExistence type="predicted"/>